<dbReference type="eggNOG" id="COG0671">
    <property type="taxonomic scope" value="Bacteria"/>
</dbReference>
<proteinExistence type="predicted"/>
<keyword evidence="1" id="KW-0812">Transmembrane</keyword>
<evidence type="ECO:0000313" key="3">
    <source>
        <dbReference type="EMBL" id="CCV08388.1"/>
    </source>
</evidence>
<feature type="domain" description="Phosphatidic acid phosphatase type 2/haloperoxidase" evidence="2">
    <location>
        <begin position="114"/>
        <end position="228"/>
    </location>
</feature>
<name>M5EWT6_9HYPH</name>
<dbReference type="PANTHER" id="PTHR14969">
    <property type="entry name" value="SPHINGOSINE-1-PHOSPHATE PHOSPHOHYDROLASE"/>
    <property type="match status" value="1"/>
</dbReference>
<organism evidence="3 4">
    <name type="scientific">Mesorhizobium metallidurans STM 2683</name>
    <dbReference type="NCBI Taxonomy" id="1297569"/>
    <lineage>
        <taxon>Bacteria</taxon>
        <taxon>Pseudomonadati</taxon>
        <taxon>Pseudomonadota</taxon>
        <taxon>Alphaproteobacteria</taxon>
        <taxon>Hyphomicrobiales</taxon>
        <taxon>Phyllobacteriaceae</taxon>
        <taxon>Mesorhizobium</taxon>
    </lineage>
</organism>
<feature type="transmembrane region" description="Helical" evidence="1">
    <location>
        <begin position="186"/>
        <end position="207"/>
    </location>
</feature>
<reference evidence="3 4" key="1">
    <citation type="submission" date="2013-02" db="EMBL/GenBank/DDBJ databases">
        <authorList>
            <person name="Genoscope - CEA"/>
        </authorList>
    </citation>
    <scope>NUCLEOTIDE SEQUENCE [LARGE SCALE GENOMIC DNA]</scope>
    <source>
        <strain evidence="3 4">STM 2683</strain>
    </source>
</reference>
<dbReference type="RefSeq" id="WP_008877262.1">
    <property type="nucleotide sequence ID" value="NZ_CAUM01000144.1"/>
</dbReference>
<keyword evidence="4" id="KW-1185">Reference proteome</keyword>
<feature type="transmembrane region" description="Helical" evidence="1">
    <location>
        <begin position="115"/>
        <end position="136"/>
    </location>
</feature>
<sequence>MNQAKSGKSAIAGIQQSANRQLPERATLITIVLLTSSVLVFLALASLVMRNWTADFDRAILLIMRNPTDLADPIGPTWFEELMRDVSGLGGLGLLTFVTLTVAGFLALSGSLRNAIAVILAVGSGVILSSLLKYGFDRPRPDLVAYGTRIYTSSFPSGHAFMAATVYFTLGIMLARKFEPRPLRVFIMAISMLVTFAVGASRIYLGVHWPTDVIAGWSIGAGWALFCSTLIVRLKAD</sequence>
<dbReference type="PANTHER" id="PTHR14969:SF13">
    <property type="entry name" value="AT30094P"/>
    <property type="match status" value="1"/>
</dbReference>
<gene>
    <name evidence="3" type="ORF">MESS2_740015</name>
</gene>
<evidence type="ECO:0000313" key="4">
    <source>
        <dbReference type="Proteomes" id="UP000012062"/>
    </source>
</evidence>
<dbReference type="CDD" id="cd03392">
    <property type="entry name" value="PAP2_like_2"/>
    <property type="match status" value="1"/>
</dbReference>
<dbReference type="InterPro" id="IPR000326">
    <property type="entry name" value="PAP2/HPO"/>
</dbReference>
<keyword evidence="1" id="KW-0472">Membrane</keyword>
<evidence type="ECO:0000259" key="2">
    <source>
        <dbReference type="SMART" id="SM00014"/>
    </source>
</evidence>
<comment type="caution">
    <text evidence="3">The sequence shown here is derived from an EMBL/GenBank/DDBJ whole genome shotgun (WGS) entry which is preliminary data.</text>
</comment>
<dbReference type="Pfam" id="PF01569">
    <property type="entry name" value="PAP2"/>
    <property type="match status" value="1"/>
</dbReference>
<feature type="transmembrane region" description="Helical" evidence="1">
    <location>
        <begin position="156"/>
        <end position="174"/>
    </location>
</feature>
<dbReference type="Proteomes" id="UP000012062">
    <property type="component" value="Unassembled WGS sequence"/>
</dbReference>
<dbReference type="OrthoDB" id="9801622at2"/>
<feature type="transmembrane region" description="Helical" evidence="1">
    <location>
        <begin position="86"/>
        <end position="108"/>
    </location>
</feature>
<dbReference type="SUPFAM" id="SSF48317">
    <property type="entry name" value="Acid phosphatase/Vanadium-dependent haloperoxidase"/>
    <property type="match status" value="1"/>
</dbReference>
<dbReference type="InterPro" id="IPR036938">
    <property type="entry name" value="PAP2/HPO_sf"/>
</dbReference>
<dbReference type="SMART" id="SM00014">
    <property type="entry name" value="acidPPc"/>
    <property type="match status" value="1"/>
</dbReference>
<accession>M5EWT6</accession>
<dbReference type="STRING" id="1297569.MESS2_740015"/>
<feature type="transmembrane region" description="Helical" evidence="1">
    <location>
        <begin position="26"/>
        <end position="49"/>
    </location>
</feature>
<evidence type="ECO:0000256" key="1">
    <source>
        <dbReference type="SAM" id="Phobius"/>
    </source>
</evidence>
<protein>
    <submittedName>
        <fullName evidence="3">Phosphoesterase PA-phosphatase related</fullName>
    </submittedName>
</protein>
<dbReference type="AlphaFoldDB" id="M5EWT6"/>
<feature type="transmembrane region" description="Helical" evidence="1">
    <location>
        <begin position="213"/>
        <end position="232"/>
    </location>
</feature>
<dbReference type="EMBL" id="CAUM01000144">
    <property type="protein sequence ID" value="CCV08388.1"/>
    <property type="molecule type" value="Genomic_DNA"/>
</dbReference>
<dbReference type="Gene3D" id="1.20.144.10">
    <property type="entry name" value="Phosphatidic acid phosphatase type 2/haloperoxidase"/>
    <property type="match status" value="2"/>
</dbReference>
<keyword evidence="1" id="KW-1133">Transmembrane helix</keyword>